<proteinExistence type="predicted"/>
<dbReference type="InterPro" id="IPR050275">
    <property type="entry name" value="PGM_Phosphatase"/>
</dbReference>
<dbReference type="AlphaFoldDB" id="A0A8J8KDA8"/>
<organism evidence="3 4">
    <name type="scientific">Calidifontibacillus erzurumensis</name>
    <dbReference type="NCBI Taxonomy" id="2741433"/>
    <lineage>
        <taxon>Bacteria</taxon>
        <taxon>Bacillati</taxon>
        <taxon>Bacillota</taxon>
        <taxon>Bacilli</taxon>
        <taxon>Bacillales</taxon>
        <taxon>Bacillaceae</taxon>
        <taxon>Calidifontibacillus/Schinkia group</taxon>
        <taxon>Calidifontibacillus</taxon>
    </lineage>
</organism>
<dbReference type="SMART" id="SM00855">
    <property type="entry name" value="PGAM"/>
    <property type="match status" value="1"/>
</dbReference>
<dbReference type="GO" id="GO:0005737">
    <property type="term" value="C:cytoplasm"/>
    <property type="evidence" value="ECO:0007669"/>
    <property type="project" value="TreeGrafter"/>
</dbReference>
<evidence type="ECO:0000256" key="2">
    <source>
        <dbReference type="PIRSR" id="PIRSR613078-2"/>
    </source>
</evidence>
<dbReference type="EMBL" id="JABTTE010000001">
    <property type="protein sequence ID" value="NSL50485.1"/>
    <property type="molecule type" value="Genomic_DNA"/>
</dbReference>
<dbReference type="GO" id="GO:0016791">
    <property type="term" value="F:phosphatase activity"/>
    <property type="evidence" value="ECO:0007669"/>
    <property type="project" value="TreeGrafter"/>
</dbReference>
<sequence>MARSLAITLLRHGLTAENVEKKYVGWSDVPLCEQGIKELEMYKQQGYPVGDVYFVSDLKRCKQTFDLLYGDKNVKPILAPNLRELHFGNWELKTFEDLKNDQQYLHWLDHFETEQIPGGERFCNFKKRVLAGWTQAVNTFFHSNINHIVIISHGGPIRLLLERYAPVQKNFWSWSIKHCQGYTMTTTLERIRRNERCILLQEVRFKEREDGYLMSTD</sequence>
<dbReference type="RefSeq" id="WP_173729664.1">
    <property type="nucleotide sequence ID" value="NZ_JABTTE010000001.1"/>
</dbReference>
<protein>
    <submittedName>
        <fullName evidence="3">Histidine phosphatase family protein</fullName>
    </submittedName>
</protein>
<dbReference type="PANTHER" id="PTHR48100:SF1">
    <property type="entry name" value="HISTIDINE PHOSPHATASE FAMILY PROTEIN-RELATED"/>
    <property type="match status" value="1"/>
</dbReference>
<reference evidence="3" key="1">
    <citation type="submission" date="2020-06" db="EMBL/GenBank/DDBJ databases">
        <title>A novel thermopfilic bacterium from Erzurum, Turkey.</title>
        <authorList>
            <person name="Adiguzel A."/>
            <person name="Ay H."/>
            <person name="Baltaci M.O."/>
        </authorList>
    </citation>
    <scope>NUCLEOTIDE SEQUENCE</scope>
    <source>
        <strain evidence="3">P2</strain>
    </source>
</reference>
<dbReference type="CDD" id="cd07067">
    <property type="entry name" value="HP_PGM_like"/>
    <property type="match status" value="1"/>
</dbReference>
<evidence type="ECO:0000313" key="3">
    <source>
        <dbReference type="EMBL" id="NSL50485.1"/>
    </source>
</evidence>
<feature type="active site" description="Tele-phosphohistidine intermediate" evidence="1">
    <location>
        <position position="12"/>
    </location>
</feature>
<feature type="binding site" evidence="2">
    <location>
        <begin position="11"/>
        <end position="18"/>
    </location>
    <ligand>
        <name>substrate</name>
    </ligand>
</feature>
<evidence type="ECO:0000256" key="1">
    <source>
        <dbReference type="PIRSR" id="PIRSR613078-1"/>
    </source>
</evidence>
<feature type="active site" description="Proton donor/acceptor" evidence="1">
    <location>
        <position position="84"/>
    </location>
</feature>
<dbReference type="PANTHER" id="PTHR48100">
    <property type="entry name" value="BROAD-SPECIFICITY PHOSPHATASE YOR283W-RELATED"/>
    <property type="match status" value="1"/>
</dbReference>
<feature type="binding site" evidence="2">
    <location>
        <position position="60"/>
    </location>
    <ligand>
        <name>substrate</name>
    </ligand>
</feature>
<keyword evidence="4" id="KW-1185">Reference proteome</keyword>
<gene>
    <name evidence="3" type="ORF">HR057_01760</name>
</gene>
<dbReference type="Pfam" id="PF00300">
    <property type="entry name" value="His_Phos_1"/>
    <property type="match status" value="1"/>
</dbReference>
<dbReference type="InterPro" id="IPR029033">
    <property type="entry name" value="His_PPase_superfam"/>
</dbReference>
<comment type="caution">
    <text evidence="3">The sequence shown here is derived from an EMBL/GenBank/DDBJ whole genome shotgun (WGS) entry which is preliminary data.</text>
</comment>
<dbReference type="Proteomes" id="UP000625804">
    <property type="component" value="Unassembled WGS sequence"/>
</dbReference>
<name>A0A8J8KDA8_9BACI</name>
<dbReference type="InterPro" id="IPR013078">
    <property type="entry name" value="His_Pase_superF_clade-1"/>
</dbReference>
<dbReference type="SUPFAM" id="SSF53254">
    <property type="entry name" value="Phosphoglycerate mutase-like"/>
    <property type="match status" value="1"/>
</dbReference>
<dbReference type="Gene3D" id="3.40.50.1240">
    <property type="entry name" value="Phosphoglycerate mutase-like"/>
    <property type="match status" value="1"/>
</dbReference>
<evidence type="ECO:0000313" key="4">
    <source>
        <dbReference type="Proteomes" id="UP000625804"/>
    </source>
</evidence>
<accession>A0A8J8KDA8</accession>